<evidence type="ECO:0000313" key="2">
    <source>
        <dbReference type="EMBL" id="CAL1240291.1"/>
    </source>
</evidence>
<dbReference type="Proteomes" id="UP001497493">
    <property type="component" value="Chromosome"/>
</dbReference>
<keyword evidence="1" id="KW-1133">Transmembrane helix</keyword>
<name>A0ABM9NI62_9GAMM</name>
<evidence type="ECO:0000256" key="1">
    <source>
        <dbReference type="SAM" id="Phobius"/>
    </source>
</evidence>
<keyword evidence="1" id="KW-0472">Membrane</keyword>
<organism evidence="2 3">
    <name type="scientific">Candidatus Methylocalor cossyra</name>
    <dbReference type="NCBI Taxonomy" id="3108543"/>
    <lineage>
        <taxon>Bacteria</taxon>
        <taxon>Pseudomonadati</taxon>
        <taxon>Pseudomonadota</taxon>
        <taxon>Gammaproteobacteria</taxon>
        <taxon>Methylococcales</taxon>
        <taxon>Methylococcaceae</taxon>
        <taxon>Candidatus Methylocalor</taxon>
    </lineage>
</organism>
<sequence length="69" mass="7844">MFETWFAHANTYLHTHPDALAQLAFLFRLKCGLLTLLAGYFVYLVYRERPPVKTKAAAVEDKAPGEFLA</sequence>
<reference evidence="2 3" key="1">
    <citation type="submission" date="2024-04" db="EMBL/GenBank/DDBJ databases">
        <authorList>
            <person name="Cremers G."/>
        </authorList>
    </citation>
    <scope>NUCLEOTIDE SEQUENCE [LARGE SCALE GENOMIC DNA]</scope>
    <source>
        <strain evidence="2">MeCH1-AG</strain>
    </source>
</reference>
<feature type="transmembrane region" description="Helical" evidence="1">
    <location>
        <begin position="20"/>
        <end position="46"/>
    </location>
</feature>
<keyword evidence="1" id="KW-0812">Transmembrane</keyword>
<dbReference type="RefSeq" id="WP_348759784.1">
    <property type="nucleotide sequence ID" value="NZ_OZ026884.1"/>
</dbReference>
<proteinExistence type="predicted"/>
<protein>
    <submittedName>
        <fullName evidence="2">Uncharacterized protein</fullName>
    </submittedName>
</protein>
<dbReference type="EMBL" id="OZ026884">
    <property type="protein sequence ID" value="CAL1240291.1"/>
    <property type="molecule type" value="Genomic_DNA"/>
</dbReference>
<gene>
    <name evidence="2" type="ORF">MECH1_V1_1515</name>
</gene>
<keyword evidence="3" id="KW-1185">Reference proteome</keyword>
<evidence type="ECO:0000313" key="3">
    <source>
        <dbReference type="Proteomes" id="UP001497493"/>
    </source>
</evidence>
<accession>A0ABM9NI62</accession>